<keyword evidence="1" id="KW-0678">Repressor</keyword>
<keyword evidence="3" id="KW-0238">DNA-binding</keyword>
<comment type="caution">
    <text evidence="6">The sequence shown here is derived from an EMBL/GenBank/DDBJ whole genome shotgun (WGS) entry which is preliminary data.</text>
</comment>
<reference evidence="7" key="1">
    <citation type="journal article" date="2019" name="Int. J. Syst. Evol. Microbiol.">
        <title>The Global Catalogue of Microorganisms (GCM) 10K type strain sequencing project: providing services to taxonomists for standard genome sequencing and annotation.</title>
        <authorList>
            <consortium name="The Broad Institute Genomics Platform"/>
            <consortium name="The Broad Institute Genome Sequencing Center for Infectious Disease"/>
            <person name="Wu L."/>
            <person name="Ma J."/>
        </authorList>
    </citation>
    <scope>NUCLEOTIDE SEQUENCE [LARGE SCALE GENOMIC DNA]</scope>
    <source>
        <strain evidence="7">JCM 17975</strain>
    </source>
</reference>
<feature type="domain" description="HTH merR-type" evidence="5">
    <location>
        <begin position="4"/>
        <end position="73"/>
    </location>
</feature>
<dbReference type="InterPro" id="IPR047057">
    <property type="entry name" value="MerR_fam"/>
</dbReference>
<dbReference type="InterPro" id="IPR036244">
    <property type="entry name" value="TipA-like_antibiotic-bd"/>
</dbReference>
<evidence type="ECO:0000256" key="4">
    <source>
        <dbReference type="ARBA" id="ARBA00023163"/>
    </source>
</evidence>
<dbReference type="Proteomes" id="UP001500843">
    <property type="component" value="Unassembled WGS sequence"/>
</dbReference>
<dbReference type="InterPro" id="IPR012925">
    <property type="entry name" value="TipAS_dom"/>
</dbReference>
<evidence type="ECO:0000256" key="3">
    <source>
        <dbReference type="ARBA" id="ARBA00023125"/>
    </source>
</evidence>
<name>A0ABP8Y9S1_9MICO</name>
<gene>
    <name evidence="6" type="ORF">GCM10023198_55040</name>
</gene>
<accession>A0ABP8Y9S1</accession>
<proteinExistence type="predicted"/>
<dbReference type="SUPFAM" id="SSF46955">
    <property type="entry name" value="Putative DNA-binding domain"/>
    <property type="match status" value="1"/>
</dbReference>
<evidence type="ECO:0000256" key="1">
    <source>
        <dbReference type="ARBA" id="ARBA00022491"/>
    </source>
</evidence>
<sequence>MVMQWSIQEIARLTGVTSRTLRHYDAVGLLPAGRTTASGPRRYDRTALVRLQRILLLRDLGLGLADIAEVLDSGQDEATALRSHLTSLRAEESRLARQVASVERTIAALENDPEEKEDIMAKDMLDGFDHTQYEEEVTERWGRDAYQTGDAWWRGLGEDGQREWKARLEALIKAWTDAAEAGLDPASDEAQAVAARHAAWLVSVPGTPGHEEGRPDRGYLLGLADLYVADERFAANYGGTEGATFVRDVLRVYAERAYAEPANPDGKA</sequence>
<dbReference type="Pfam" id="PF13411">
    <property type="entry name" value="MerR_1"/>
    <property type="match status" value="1"/>
</dbReference>
<dbReference type="PANTHER" id="PTHR30204:SF69">
    <property type="entry name" value="MERR-FAMILY TRANSCRIPTIONAL REGULATOR"/>
    <property type="match status" value="1"/>
</dbReference>
<dbReference type="EMBL" id="BAABHM010000035">
    <property type="protein sequence ID" value="GAA4723184.1"/>
    <property type="molecule type" value="Genomic_DNA"/>
</dbReference>
<dbReference type="InterPro" id="IPR000551">
    <property type="entry name" value="MerR-type_HTH_dom"/>
</dbReference>
<dbReference type="PANTHER" id="PTHR30204">
    <property type="entry name" value="REDOX-CYCLING DRUG-SENSING TRANSCRIPTIONAL ACTIVATOR SOXR"/>
    <property type="match status" value="1"/>
</dbReference>
<keyword evidence="4" id="KW-0804">Transcription</keyword>
<keyword evidence="2" id="KW-0805">Transcription regulation</keyword>
<dbReference type="Gene3D" id="1.10.1660.10">
    <property type="match status" value="1"/>
</dbReference>
<dbReference type="InterPro" id="IPR009061">
    <property type="entry name" value="DNA-bd_dom_put_sf"/>
</dbReference>
<dbReference type="SUPFAM" id="SSF89082">
    <property type="entry name" value="Antibiotic binding domain of TipA-like multidrug resistance regulators"/>
    <property type="match status" value="1"/>
</dbReference>
<keyword evidence="7" id="KW-1185">Reference proteome</keyword>
<dbReference type="PROSITE" id="PS50937">
    <property type="entry name" value="HTH_MERR_2"/>
    <property type="match status" value="1"/>
</dbReference>
<evidence type="ECO:0000313" key="7">
    <source>
        <dbReference type="Proteomes" id="UP001500843"/>
    </source>
</evidence>
<evidence type="ECO:0000259" key="5">
    <source>
        <dbReference type="PROSITE" id="PS50937"/>
    </source>
</evidence>
<dbReference type="Gene3D" id="1.10.490.50">
    <property type="entry name" value="Antibiotic binding domain of TipA-like multidrug resistance regulators"/>
    <property type="match status" value="1"/>
</dbReference>
<organism evidence="6 7">
    <name type="scientific">Promicromonospora umidemergens</name>
    <dbReference type="NCBI Taxonomy" id="629679"/>
    <lineage>
        <taxon>Bacteria</taxon>
        <taxon>Bacillati</taxon>
        <taxon>Actinomycetota</taxon>
        <taxon>Actinomycetes</taxon>
        <taxon>Micrococcales</taxon>
        <taxon>Promicromonosporaceae</taxon>
        <taxon>Promicromonospora</taxon>
    </lineage>
</organism>
<protein>
    <submittedName>
        <fullName evidence="6">TipAS antibiotic-recognition domain-containing protein</fullName>
    </submittedName>
</protein>
<dbReference type="CDD" id="cd01106">
    <property type="entry name" value="HTH_TipAL-Mta"/>
    <property type="match status" value="1"/>
</dbReference>
<dbReference type="Pfam" id="PF07739">
    <property type="entry name" value="TipAS"/>
    <property type="match status" value="1"/>
</dbReference>
<dbReference type="SMART" id="SM00422">
    <property type="entry name" value="HTH_MERR"/>
    <property type="match status" value="1"/>
</dbReference>
<evidence type="ECO:0000313" key="6">
    <source>
        <dbReference type="EMBL" id="GAA4723184.1"/>
    </source>
</evidence>
<dbReference type="PRINTS" id="PR00040">
    <property type="entry name" value="HTHMERR"/>
</dbReference>
<evidence type="ECO:0000256" key="2">
    <source>
        <dbReference type="ARBA" id="ARBA00023015"/>
    </source>
</evidence>